<keyword evidence="2" id="KW-0732">Signal</keyword>
<dbReference type="AlphaFoldDB" id="A0A1H0M8D8"/>
<proteinExistence type="predicted"/>
<feature type="compositionally biased region" description="Low complexity" evidence="1">
    <location>
        <begin position="25"/>
        <end position="36"/>
    </location>
</feature>
<gene>
    <name evidence="3" type="ORF">SAMN04489867_0524</name>
</gene>
<dbReference type="Proteomes" id="UP000199077">
    <property type="component" value="Chromosome I"/>
</dbReference>
<evidence type="ECO:0008006" key="5">
    <source>
        <dbReference type="Google" id="ProtNLM"/>
    </source>
</evidence>
<evidence type="ECO:0000313" key="4">
    <source>
        <dbReference type="Proteomes" id="UP000199077"/>
    </source>
</evidence>
<keyword evidence="4" id="KW-1185">Reference proteome</keyword>
<accession>A0A1H0M8D8</accession>
<protein>
    <recommendedName>
        <fullName evidence="5">Lipoprotein</fullName>
    </recommendedName>
</protein>
<feature type="signal peptide" evidence="2">
    <location>
        <begin position="1"/>
        <end position="26"/>
    </location>
</feature>
<name>A0A1H0M8D8_9MICO</name>
<feature type="chain" id="PRO_5039147432" description="Lipoprotein" evidence="2">
    <location>
        <begin position="27"/>
        <end position="309"/>
    </location>
</feature>
<evidence type="ECO:0000313" key="3">
    <source>
        <dbReference type="EMBL" id="SDO76486.1"/>
    </source>
</evidence>
<evidence type="ECO:0000256" key="2">
    <source>
        <dbReference type="SAM" id="SignalP"/>
    </source>
</evidence>
<dbReference type="EMBL" id="LT629711">
    <property type="protein sequence ID" value="SDO76486.1"/>
    <property type="molecule type" value="Genomic_DNA"/>
</dbReference>
<dbReference type="STRING" id="443156.SAMN04489867_0524"/>
<evidence type="ECO:0000256" key="1">
    <source>
        <dbReference type="SAM" id="MobiDB-lite"/>
    </source>
</evidence>
<sequence>MRRLSPALVSTALAATLLTACGSVGSNPTGPGSSSPTQDHADRAKRAADLADRYAKAGGGSPALDLGEQLEQQDADWEPAVGENAKLAWLTGHLVQAAPLPAAPGKGKSLNRPGAGVSGTVISAGDALAAMTARRTDCGGCTDLRVTGAELTTMDVRTSAGQVQVPAWRFSLEGTAVRLLRVALPASGLVRTPVDWSPAPGDGQGVESFELGGGGRTLTLTFTGKPAEPGACGGDYRGEAFESDRAVVVTVLEVPREPTGQDIACAAIGAIRTVDVRLDRALGDRTVLSLADGRAVQQGSARPIGQPVR</sequence>
<reference evidence="4" key="1">
    <citation type="submission" date="2016-10" db="EMBL/GenBank/DDBJ databases">
        <authorList>
            <person name="Varghese N."/>
            <person name="Submissions S."/>
        </authorList>
    </citation>
    <scope>NUCLEOTIDE SEQUENCE [LARGE SCALE GENOMIC DNA]</scope>
    <source>
        <strain evidence="4">DSM 22329</strain>
    </source>
</reference>
<dbReference type="PROSITE" id="PS51257">
    <property type="entry name" value="PROKAR_LIPOPROTEIN"/>
    <property type="match status" value="1"/>
</dbReference>
<feature type="region of interest" description="Disordered" evidence="1">
    <location>
        <begin position="25"/>
        <end position="47"/>
    </location>
</feature>
<organism evidence="3 4">
    <name type="scientific">Pedococcus dokdonensis</name>
    <dbReference type="NCBI Taxonomy" id="443156"/>
    <lineage>
        <taxon>Bacteria</taxon>
        <taxon>Bacillati</taxon>
        <taxon>Actinomycetota</taxon>
        <taxon>Actinomycetes</taxon>
        <taxon>Micrococcales</taxon>
        <taxon>Intrasporangiaceae</taxon>
        <taxon>Pedococcus</taxon>
    </lineage>
</organism>